<dbReference type="InterPro" id="IPR058701">
    <property type="entry name" value="PhiTE_072-like"/>
</dbReference>
<keyword evidence="2" id="KW-1185">Reference proteome</keyword>
<dbReference type="EMBL" id="MK388689">
    <property type="protein sequence ID" value="QAX92309.1"/>
    <property type="molecule type" value="Genomic_DNA"/>
</dbReference>
<proteinExistence type="predicted"/>
<dbReference type="Proteomes" id="UP000289486">
    <property type="component" value="Segment"/>
</dbReference>
<gene>
    <name evidence="1" type="ORF">LIET2_gp057</name>
</gene>
<protein>
    <submittedName>
        <fullName evidence="1">Uncharacterized protein</fullName>
    </submittedName>
</protein>
<dbReference type="Pfam" id="PF26211">
    <property type="entry name" value="Phage_phiTE_072"/>
    <property type="match status" value="1"/>
</dbReference>
<name>A0A411AW50_9CAUD</name>
<evidence type="ECO:0000313" key="2">
    <source>
        <dbReference type="Proteomes" id="UP000289486"/>
    </source>
</evidence>
<evidence type="ECO:0000313" key="1">
    <source>
        <dbReference type="EMBL" id="QAX92309.1"/>
    </source>
</evidence>
<sequence length="190" mass="21885">MNDNIQHLYWKFSELEALDPVAVHIEINMGEDPAVTANRPFTITVRCFGEVWTTYFSGPSGTPTEFLRGCNTGYIVERLHNPRHKTKSSYKVERQYLTRIWDAIKPLMLTQKEAQTQYLAELLGDQEPINYNGPEDAPRFDNIVVVSYLGDDERFGPAPACRFDWHHAEGQPNIEKYWIVPGSSYDTQKD</sequence>
<accession>A0A411AW50</accession>
<organism evidence="1 2">
    <name type="scientific">Pantoea phage vB_PagM_LIET2</name>
    <dbReference type="NCBI Taxonomy" id="2508071"/>
    <lineage>
        <taxon>Viruses</taxon>
        <taxon>Duplodnaviria</taxon>
        <taxon>Heunggongvirae</taxon>
        <taxon>Uroviricota</taxon>
        <taxon>Caudoviricetes</taxon>
        <taxon>Lietduovirus</taxon>
        <taxon>Lietduovirus LIET2</taxon>
    </lineage>
</organism>
<reference evidence="1 2" key="1">
    <citation type="submission" date="2019-01" db="EMBL/GenBank/DDBJ databases">
        <title>Complete genome sequence of Pantoea phage vB_PagM_LIET2.</title>
        <authorList>
            <person name="Truncaite L."/>
            <person name="Simoliuniene M."/>
            <person name="Kazlauskas D."/>
            <person name="Meskys R."/>
            <person name="Simoliunas E."/>
        </authorList>
    </citation>
    <scope>NUCLEOTIDE SEQUENCE [LARGE SCALE GENOMIC DNA]</scope>
</reference>